<dbReference type="EMBL" id="DF237404">
    <property type="protein sequence ID" value="GAQ88741.1"/>
    <property type="molecule type" value="Genomic_DNA"/>
</dbReference>
<dbReference type="STRING" id="105231.A0A1Y1II43"/>
<proteinExistence type="predicted"/>
<feature type="compositionally biased region" description="Basic residues" evidence="1">
    <location>
        <begin position="633"/>
        <end position="645"/>
    </location>
</feature>
<dbReference type="InterPro" id="IPR036397">
    <property type="entry name" value="RNaseH_sf"/>
</dbReference>
<evidence type="ECO:0000259" key="2">
    <source>
        <dbReference type="SMART" id="SM00474"/>
    </source>
</evidence>
<dbReference type="GO" id="GO:0003676">
    <property type="term" value="F:nucleic acid binding"/>
    <property type="evidence" value="ECO:0007669"/>
    <property type="project" value="InterPro"/>
</dbReference>
<reference evidence="3 4" key="1">
    <citation type="journal article" date="2014" name="Nat. Commun.">
        <title>Klebsormidium flaccidum genome reveals primary factors for plant terrestrial adaptation.</title>
        <authorList>
            <person name="Hori K."/>
            <person name="Maruyama F."/>
            <person name="Fujisawa T."/>
            <person name="Togashi T."/>
            <person name="Yamamoto N."/>
            <person name="Seo M."/>
            <person name="Sato S."/>
            <person name="Yamada T."/>
            <person name="Mori H."/>
            <person name="Tajima N."/>
            <person name="Moriyama T."/>
            <person name="Ikeuchi M."/>
            <person name="Watanabe M."/>
            <person name="Wada H."/>
            <person name="Kobayashi K."/>
            <person name="Saito M."/>
            <person name="Masuda T."/>
            <person name="Sasaki-Sekimoto Y."/>
            <person name="Mashiguchi K."/>
            <person name="Awai K."/>
            <person name="Shimojima M."/>
            <person name="Masuda S."/>
            <person name="Iwai M."/>
            <person name="Nobusawa T."/>
            <person name="Narise T."/>
            <person name="Kondo S."/>
            <person name="Saito H."/>
            <person name="Sato R."/>
            <person name="Murakawa M."/>
            <person name="Ihara Y."/>
            <person name="Oshima-Yamada Y."/>
            <person name="Ohtaka K."/>
            <person name="Satoh M."/>
            <person name="Sonobe K."/>
            <person name="Ishii M."/>
            <person name="Ohtani R."/>
            <person name="Kanamori-Sato M."/>
            <person name="Honoki R."/>
            <person name="Miyazaki D."/>
            <person name="Mochizuki H."/>
            <person name="Umetsu J."/>
            <person name="Higashi K."/>
            <person name="Shibata D."/>
            <person name="Kamiya Y."/>
            <person name="Sato N."/>
            <person name="Nakamura Y."/>
            <person name="Tabata S."/>
            <person name="Ida S."/>
            <person name="Kurokawa K."/>
            <person name="Ohta H."/>
        </authorList>
    </citation>
    <scope>NUCLEOTIDE SEQUENCE [LARGE SCALE GENOMIC DNA]</scope>
    <source>
        <strain evidence="3 4">NIES-2285</strain>
    </source>
</reference>
<feature type="region of interest" description="Disordered" evidence="1">
    <location>
        <begin position="389"/>
        <end position="439"/>
    </location>
</feature>
<dbReference type="AlphaFoldDB" id="A0A1Y1II43"/>
<feature type="compositionally biased region" description="Low complexity" evidence="1">
    <location>
        <begin position="421"/>
        <end position="433"/>
    </location>
</feature>
<feature type="region of interest" description="Disordered" evidence="1">
    <location>
        <begin position="535"/>
        <end position="565"/>
    </location>
</feature>
<dbReference type="Pfam" id="PF01612">
    <property type="entry name" value="DNA_pol_A_exo1"/>
    <property type="match status" value="1"/>
</dbReference>
<feature type="region of interest" description="Disordered" evidence="1">
    <location>
        <begin position="615"/>
        <end position="645"/>
    </location>
</feature>
<dbReference type="SMART" id="SM00474">
    <property type="entry name" value="35EXOc"/>
    <property type="match status" value="1"/>
</dbReference>
<feature type="domain" description="3'-5' exonuclease" evidence="2">
    <location>
        <begin position="50"/>
        <end position="255"/>
    </location>
</feature>
<dbReference type="Proteomes" id="UP000054558">
    <property type="component" value="Unassembled WGS sequence"/>
</dbReference>
<dbReference type="SUPFAM" id="SSF53098">
    <property type="entry name" value="Ribonuclease H-like"/>
    <property type="match status" value="1"/>
</dbReference>
<dbReference type="OrthoDB" id="10261556at2759"/>
<dbReference type="InterPro" id="IPR052408">
    <property type="entry name" value="Exonuclease_MUT-7-like"/>
</dbReference>
<dbReference type="InterPro" id="IPR002562">
    <property type="entry name" value="3'-5'_exonuclease_dom"/>
</dbReference>
<keyword evidence="4" id="KW-1185">Reference proteome</keyword>
<name>A0A1Y1II43_KLENI</name>
<evidence type="ECO:0000256" key="1">
    <source>
        <dbReference type="SAM" id="MobiDB-lite"/>
    </source>
</evidence>
<accession>A0A1Y1II43</accession>
<gene>
    <name evidence="3" type="ORF">KFL_004550120</name>
</gene>
<dbReference type="InterPro" id="IPR012337">
    <property type="entry name" value="RNaseH-like_sf"/>
</dbReference>
<dbReference type="PANTHER" id="PTHR47765">
    <property type="entry name" value="3'-5' EXONUCLEASE DOMAIN-CONTAINING PROTEIN"/>
    <property type="match status" value="1"/>
</dbReference>
<feature type="region of interest" description="Disordered" evidence="1">
    <location>
        <begin position="495"/>
        <end position="515"/>
    </location>
</feature>
<sequence>MAEALLATLELGDLPIVFVHGDKSLQDAGNILLASLEVSEIKKVTHGDCDEVGSSGDQEESLLAQLVGLDTEWRPERFRNESRTSILQVALKDQVFLFDLISLCKSQCASDLDNLLRTLLTSPRAIKVGTDFRGDLIKLQQSYPNLRCFDVVEPYVELQAFHSSLHPRFMTPSFQSQIADATGSEKARLHNLWQSHEGKKGLTWLVAQYLGKQLDKTECMSDWAARPLSNSQLSYAALDAHSQIDLYSAMTKLLQEGDLPRGARPFALTSKMTVELDTPRFAEYPESEKEGDLDDSPLPEEGAVVKISGCVVDIRFEDCSRTVPPNTPLEVEINGQSIELETTEEQLSADVVRAVPAGGFLGRVTTTGFEDLEVGATVRVLPKVTLPDYDTWEHASPPRGQRDGAQSAGTSGRVESPLQEASASWVSPSSASLDSRHDASLDSREAARLDLRQKGGTGEIIFSAPLSVVHSRGPALATDYGPFASSPGTSFERYSVDDCPSTPVTPPSRSLAPVPPHWQTQTPDLRDHISRLQSPVFTPGKMQPARGRKRNTEDFVSPPRSHPSPVPFQARHIARQLFSPEAHVLTGAQEPNVLIPQTGVKLTYQSLVASQTELLSPKSIDGTQHLQTPARFEHRKMHRNSKRNA</sequence>
<dbReference type="GO" id="GO:0008408">
    <property type="term" value="F:3'-5' exonuclease activity"/>
    <property type="evidence" value="ECO:0007669"/>
    <property type="project" value="InterPro"/>
</dbReference>
<dbReference type="GO" id="GO:0006139">
    <property type="term" value="P:nucleobase-containing compound metabolic process"/>
    <property type="evidence" value="ECO:0007669"/>
    <property type="project" value="InterPro"/>
</dbReference>
<evidence type="ECO:0000313" key="3">
    <source>
        <dbReference type="EMBL" id="GAQ88741.1"/>
    </source>
</evidence>
<protein>
    <recommendedName>
        <fullName evidence="2">3'-5' exonuclease domain-containing protein</fullName>
    </recommendedName>
</protein>
<dbReference type="Gene3D" id="3.30.420.10">
    <property type="entry name" value="Ribonuclease H-like superfamily/Ribonuclease H"/>
    <property type="match status" value="1"/>
</dbReference>
<organism evidence="3 4">
    <name type="scientific">Klebsormidium nitens</name>
    <name type="common">Green alga</name>
    <name type="synonym">Ulothrix nitens</name>
    <dbReference type="NCBI Taxonomy" id="105231"/>
    <lineage>
        <taxon>Eukaryota</taxon>
        <taxon>Viridiplantae</taxon>
        <taxon>Streptophyta</taxon>
        <taxon>Klebsormidiophyceae</taxon>
        <taxon>Klebsormidiales</taxon>
        <taxon>Klebsormidiaceae</taxon>
        <taxon>Klebsormidium</taxon>
    </lineage>
</organism>
<evidence type="ECO:0000313" key="4">
    <source>
        <dbReference type="Proteomes" id="UP000054558"/>
    </source>
</evidence>
<dbReference type="PANTHER" id="PTHR47765:SF2">
    <property type="entry name" value="EXONUCLEASE MUT-7 HOMOLOG"/>
    <property type="match status" value="1"/>
</dbReference>